<keyword evidence="1" id="KW-0812">Transmembrane</keyword>
<name>A0A977L330_9CYAN</name>
<dbReference type="AlphaFoldDB" id="A0A977L330"/>
<accession>A0A977L330</accession>
<keyword evidence="1" id="KW-1133">Transmembrane helix</keyword>
<gene>
    <name evidence="2" type="ORF">KA717_11150</name>
</gene>
<sequence length="132" mass="14370">MTAFFPALISVALMVLLGAIAGRTLSLEVHTLSQLSVYILAPALVADGLYRNHLSLHSAFGLLAGFTLISLILYLVSGALGIRTNTEAANLNSQESFGYYAITQQWQFGLTPAGLYPGRRRFTTGHYLHDRL</sequence>
<dbReference type="KEGG" id="wna:KA717_11150"/>
<organism evidence="2">
    <name type="scientific">Woronichinia naegeliana WA131</name>
    <dbReference type="NCBI Taxonomy" id="2824559"/>
    <lineage>
        <taxon>Bacteria</taxon>
        <taxon>Bacillati</taxon>
        <taxon>Cyanobacteriota</taxon>
        <taxon>Cyanophyceae</taxon>
        <taxon>Synechococcales</taxon>
        <taxon>Coelosphaeriaceae</taxon>
        <taxon>Woronichinia</taxon>
    </lineage>
</organism>
<keyword evidence="1" id="KW-0472">Membrane</keyword>
<evidence type="ECO:0000313" key="2">
    <source>
        <dbReference type="EMBL" id="UXE63165.1"/>
    </source>
</evidence>
<evidence type="ECO:0000256" key="1">
    <source>
        <dbReference type="SAM" id="Phobius"/>
    </source>
</evidence>
<dbReference type="Proteomes" id="UP001065613">
    <property type="component" value="Chromosome"/>
</dbReference>
<reference evidence="2" key="1">
    <citation type="submission" date="2021-04" db="EMBL/GenBank/DDBJ databases">
        <title>Genome sequence of Woronichinia naegeliana from Washington state freshwater lake bloom.</title>
        <authorList>
            <person name="Dreher T.W."/>
        </authorList>
    </citation>
    <scope>NUCLEOTIDE SEQUENCE</scope>
    <source>
        <strain evidence="2">WA131</strain>
    </source>
</reference>
<feature type="transmembrane region" description="Helical" evidence="1">
    <location>
        <begin position="62"/>
        <end position="82"/>
    </location>
</feature>
<protein>
    <submittedName>
        <fullName evidence="2">Uncharacterized protein</fullName>
    </submittedName>
</protein>
<dbReference type="EMBL" id="CP073041">
    <property type="protein sequence ID" value="UXE63165.1"/>
    <property type="molecule type" value="Genomic_DNA"/>
</dbReference>
<proteinExistence type="predicted"/>